<dbReference type="InterPro" id="IPR016024">
    <property type="entry name" value="ARM-type_fold"/>
</dbReference>
<gene>
    <name evidence="4" type="ORF">F7725_024417</name>
</gene>
<keyword evidence="1" id="KW-0547">Nucleotide-binding</keyword>
<dbReference type="InterPro" id="IPR044972">
    <property type="entry name" value="Mot1"/>
</dbReference>
<accession>A0A7J5XZC2</accession>
<dbReference type="OrthoDB" id="10252227at2759"/>
<proteinExistence type="predicted"/>
<keyword evidence="1" id="KW-0378">Hydrolase</keyword>
<dbReference type="Gene3D" id="1.25.10.10">
    <property type="entry name" value="Leucine-rich Repeat Variant"/>
    <property type="match status" value="1"/>
</dbReference>
<dbReference type="PANTHER" id="PTHR36498:SF1">
    <property type="entry name" value="TATA-BINDING PROTEIN-ASSOCIATED FACTOR 172"/>
    <property type="match status" value="1"/>
</dbReference>
<evidence type="ECO:0000313" key="5">
    <source>
        <dbReference type="Proteomes" id="UP000518266"/>
    </source>
</evidence>
<evidence type="ECO:0000259" key="3">
    <source>
        <dbReference type="Pfam" id="PF12054"/>
    </source>
</evidence>
<evidence type="ECO:0000256" key="1">
    <source>
        <dbReference type="ARBA" id="ARBA00022806"/>
    </source>
</evidence>
<dbReference type="GO" id="GO:0016887">
    <property type="term" value="F:ATP hydrolysis activity"/>
    <property type="evidence" value="ECO:0007669"/>
    <property type="project" value="InterPro"/>
</dbReference>
<keyword evidence="1" id="KW-0067">ATP-binding</keyword>
<dbReference type="EMBL" id="JAAKFY010000019">
    <property type="protein sequence ID" value="KAF3842466.1"/>
    <property type="molecule type" value="Genomic_DNA"/>
</dbReference>
<protein>
    <recommendedName>
        <fullName evidence="3">Mot1 central domain-containing protein</fullName>
    </recommendedName>
</protein>
<keyword evidence="1" id="KW-0347">Helicase</keyword>
<dbReference type="InterPro" id="IPR022707">
    <property type="entry name" value="Mot1_central_dom"/>
</dbReference>
<reference evidence="4 5" key="1">
    <citation type="submission" date="2020-03" db="EMBL/GenBank/DDBJ databases">
        <title>Dissostichus mawsoni Genome sequencing and assembly.</title>
        <authorList>
            <person name="Park H."/>
        </authorList>
    </citation>
    <scope>NUCLEOTIDE SEQUENCE [LARGE SCALE GENOMIC DNA]</scope>
    <source>
        <strain evidence="4">DM0001</strain>
        <tissue evidence="4">Muscle</tissue>
    </source>
</reference>
<dbReference type="PANTHER" id="PTHR36498">
    <property type="entry name" value="TATA-BINDING PROTEIN-ASSOCIATED FACTOR 172"/>
    <property type="match status" value="1"/>
</dbReference>
<evidence type="ECO:0000256" key="2">
    <source>
        <dbReference type="ARBA" id="ARBA00023125"/>
    </source>
</evidence>
<dbReference type="Pfam" id="PF12054">
    <property type="entry name" value="DUF3535"/>
    <property type="match status" value="1"/>
</dbReference>
<keyword evidence="2" id="KW-0238">DNA-binding</keyword>
<name>A0A7J5XZC2_DISMA</name>
<dbReference type="SUPFAM" id="SSF48371">
    <property type="entry name" value="ARM repeat"/>
    <property type="match status" value="1"/>
</dbReference>
<dbReference type="InterPro" id="IPR011989">
    <property type="entry name" value="ARM-like"/>
</dbReference>
<dbReference type="Proteomes" id="UP000518266">
    <property type="component" value="Unassembled WGS sequence"/>
</dbReference>
<dbReference type="GO" id="GO:0017025">
    <property type="term" value="F:TBP-class protein binding"/>
    <property type="evidence" value="ECO:0007669"/>
    <property type="project" value="InterPro"/>
</dbReference>
<evidence type="ECO:0000313" key="4">
    <source>
        <dbReference type="EMBL" id="KAF3842466.1"/>
    </source>
</evidence>
<dbReference type="GO" id="GO:0003677">
    <property type="term" value="F:DNA binding"/>
    <property type="evidence" value="ECO:0007669"/>
    <property type="project" value="UniProtKB-KW"/>
</dbReference>
<keyword evidence="5" id="KW-1185">Reference proteome</keyword>
<dbReference type="GO" id="GO:0004386">
    <property type="term" value="F:helicase activity"/>
    <property type="evidence" value="ECO:0007669"/>
    <property type="project" value="UniProtKB-KW"/>
</dbReference>
<organism evidence="4 5">
    <name type="scientific">Dissostichus mawsoni</name>
    <name type="common">Antarctic cod</name>
    <dbReference type="NCBI Taxonomy" id="36200"/>
    <lineage>
        <taxon>Eukaryota</taxon>
        <taxon>Metazoa</taxon>
        <taxon>Chordata</taxon>
        <taxon>Craniata</taxon>
        <taxon>Vertebrata</taxon>
        <taxon>Euteleostomi</taxon>
        <taxon>Actinopterygii</taxon>
        <taxon>Neopterygii</taxon>
        <taxon>Teleostei</taxon>
        <taxon>Neoteleostei</taxon>
        <taxon>Acanthomorphata</taxon>
        <taxon>Eupercaria</taxon>
        <taxon>Perciformes</taxon>
        <taxon>Notothenioidei</taxon>
        <taxon>Nototheniidae</taxon>
        <taxon>Dissostichus</taxon>
    </lineage>
</organism>
<feature type="domain" description="Mot1 central" evidence="3">
    <location>
        <begin position="93"/>
        <end position="137"/>
    </location>
</feature>
<sequence>MTLLSLLLTYPRVRQCSMQQSLTILVPRVWPFLRHTISSVRRAALETLFTLLSKADESCAMWINPILQDMLRHMFQSCILESNEEILELIQKVWMELLSQAPHQFVVAASCPWMGAWLCLMMQASQIPIDVNMLLEVKAL</sequence>
<dbReference type="AlphaFoldDB" id="A0A7J5XZC2"/>
<comment type="caution">
    <text evidence="4">The sequence shown here is derived from an EMBL/GenBank/DDBJ whole genome shotgun (WGS) entry which is preliminary data.</text>
</comment>